<organism evidence="2 3">
    <name type="scientific">Roseobacter fucihabitans</name>
    <dbReference type="NCBI Taxonomy" id="1537242"/>
    <lineage>
        <taxon>Bacteria</taxon>
        <taxon>Pseudomonadati</taxon>
        <taxon>Pseudomonadota</taxon>
        <taxon>Alphaproteobacteria</taxon>
        <taxon>Rhodobacterales</taxon>
        <taxon>Roseobacteraceae</taxon>
        <taxon>Roseobacter</taxon>
    </lineage>
</organism>
<evidence type="ECO:0000313" key="2">
    <source>
        <dbReference type="EMBL" id="WVX48286.1"/>
    </source>
</evidence>
<dbReference type="EMBL" id="CP143423">
    <property type="protein sequence ID" value="WVX48286.1"/>
    <property type="molecule type" value="Genomic_DNA"/>
</dbReference>
<dbReference type="Gene3D" id="2.10.109.10">
    <property type="entry name" value="Umud Fragment, subunit A"/>
    <property type="match status" value="1"/>
</dbReference>
<protein>
    <recommendedName>
        <fullName evidence="1">Peptidase S26 domain-containing protein</fullName>
    </recommendedName>
</protein>
<name>A0ABZ2BQM7_9RHOB</name>
<dbReference type="Pfam" id="PF10502">
    <property type="entry name" value="Peptidase_S26"/>
    <property type="match status" value="1"/>
</dbReference>
<dbReference type="Proteomes" id="UP001318682">
    <property type="component" value="Chromosome"/>
</dbReference>
<accession>A0ABZ2BQM7</accession>
<proteinExistence type="predicted"/>
<gene>
    <name evidence="2" type="ORF">ROLI_013660</name>
</gene>
<reference evidence="3" key="1">
    <citation type="submission" date="2024-01" db="EMBL/GenBank/DDBJ databases">
        <title>Roseobacter fucihabitans sp. nov., isolated from the brown alga Fucus spiralis.</title>
        <authorList>
            <person name="Hahnke S."/>
            <person name="Berger M."/>
            <person name="Schlingloff A."/>
            <person name="Athale I."/>
            <person name="Neumann-Schaal M."/>
            <person name="Adenaya A."/>
            <person name="Poehlein A."/>
            <person name="Daniel R."/>
            <person name="Pertersen J."/>
            <person name="Brinkhoff T."/>
        </authorList>
    </citation>
    <scope>NUCLEOTIDE SEQUENCE [LARGE SCALE GENOMIC DNA]</scope>
    <source>
        <strain evidence="3">B14</strain>
    </source>
</reference>
<dbReference type="RefSeq" id="WP_187431223.1">
    <property type="nucleotide sequence ID" value="NZ_CP143423.1"/>
</dbReference>
<evidence type="ECO:0000313" key="3">
    <source>
        <dbReference type="Proteomes" id="UP001318682"/>
    </source>
</evidence>
<feature type="domain" description="Peptidase S26" evidence="1">
    <location>
        <begin position="16"/>
        <end position="165"/>
    </location>
</feature>
<keyword evidence="3" id="KW-1185">Reference proteome</keyword>
<dbReference type="InterPro" id="IPR036286">
    <property type="entry name" value="LexA/Signal_pep-like_sf"/>
</dbReference>
<evidence type="ECO:0000259" key="1">
    <source>
        <dbReference type="Pfam" id="PF10502"/>
    </source>
</evidence>
<sequence length="173" mass="18019">MSAAAPPLLAVGLSLGLIAVAQADRAPWFIWNASESVPVGLYALHPSQMPSLGDLAAVRMSTMLTAWVVERGYVGADVLLLKRTAAVSGMTVCRKGLAISIDGAVIAQAAVTDRHGRALPRWFGCVTLTSDQVFLLNAGVADSLDGRYFGPLQIDSVIGSAVPIWISEGASDA</sequence>
<dbReference type="InterPro" id="IPR019533">
    <property type="entry name" value="Peptidase_S26"/>
</dbReference>
<dbReference type="SUPFAM" id="SSF51306">
    <property type="entry name" value="LexA/Signal peptidase"/>
    <property type="match status" value="1"/>
</dbReference>